<feature type="transmembrane region" description="Helical" evidence="2">
    <location>
        <begin position="48"/>
        <end position="70"/>
    </location>
</feature>
<feature type="transmembrane region" description="Helical" evidence="2">
    <location>
        <begin position="7"/>
        <end position="28"/>
    </location>
</feature>
<gene>
    <name evidence="3" type="primary">amaP</name>
    <name evidence="3" type="ORF">EFD62_04990</name>
</gene>
<keyword evidence="4" id="KW-1185">Reference proteome</keyword>
<dbReference type="Pfam" id="PF03780">
    <property type="entry name" value="Asp23"/>
    <property type="match status" value="1"/>
</dbReference>
<keyword evidence="2" id="KW-0812">Transmembrane</keyword>
<evidence type="ECO:0000256" key="1">
    <source>
        <dbReference type="ARBA" id="ARBA00005721"/>
    </source>
</evidence>
<comment type="similarity">
    <text evidence="1">Belongs to the asp23 family.</text>
</comment>
<dbReference type="OrthoDB" id="1716040at2"/>
<dbReference type="RefSeq" id="WP_069193637.1">
    <property type="nucleotide sequence ID" value="NZ_RLII01000004.1"/>
</dbReference>
<dbReference type="Proteomes" id="UP000289166">
    <property type="component" value="Unassembled WGS sequence"/>
</dbReference>
<evidence type="ECO:0000313" key="3">
    <source>
        <dbReference type="EMBL" id="RXE59675.1"/>
    </source>
</evidence>
<accession>A0A4Q0I742</accession>
<protein>
    <submittedName>
        <fullName evidence="3">Alkaline shock response membrane anchor protein AmaP</fullName>
    </submittedName>
</protein>
<organism evidence="3 4">
    <name type="scientific">Acetivibrio mesophilus</name>
    <dbReference type="NCBI Taxonomy" id="2487273"/>
    <lineage>
        <taxon>Bacteria</taxon>
        <taxon>Bacillati</taxon>
        <taxon>Bacillota</taxon>
        <taxon>Clostridia</taxon>
        <taxon>Eubacteriales</taxon>
        <taxon>Oscillospiraceae</taxon>
        <taxon>Acetivibrio</taxon>
    </lineage>
</organism>
<keyword evidence="2" id="KW-0472">Membrane</keyword>
<name>A0A4Q0I742_9FIRM</name>
<sequence length="182" mass="20151">MNIIFRCLLAFYAFCLTVISLITMIVTLRPEMLDGALAFLMTNILADRGLTVLLFIIELIFFGLSLMFLLSGVKSDKDKKSISKYNNVGEIRISLNTIESIALAASRKLGGVKDNKAYVTKHGDNVVICIKTIVMPDINIPALLEDIQLKVKKSVEETTGIGVSEVKVSVENTYIGYRSRVE</sequence>
<evidence type="ECO:0000256" key="2">
    <source>
        <dbReference type="SAM" id="Phobius"/>
    </source>
</evidence>
<evidence type="ECO:0000313" key="4">
    <source>
        <dbReference type="Proteomes" id="UP000289166"/>
    </source>
</evidence>
<proteinExistence type="inferred from homology"/>
<reference evidence="4" key="1">
    <citation type="submission" date="2018-11" db="EMBL/GenBank/DDBJ databases">
        <title>Genome sequencing of a novel mesophilic and cellulolytic organism within the genus Hungateiclostridium.</title>
        <authorList>
            <person name="Rettenmaier R."/>
            <person name="Liebl W."/>
            <person name="Zverlov V."/>
        </authorList>
    </citation>
    <scope>NUCLEOTIDE SEQUENCE [LARGE SCALE GENOMIC DNA]</scope>
    <source>
        <strain evidence="4">N2K1</strain>
    </source>
</reference>
<dbReference type="NCBIfam" id="NF033218">
    <property type="entry name" value="anchor_AmaP"/>
    <property type="match status" value="1"/>
</dbReference>
<dbReference type="AlphaFoldDB" id="A0A4Q0I742"/>
<comment type="caution">
    <text evidence="3">The sequence shown here is derived from an EMBL/GenBank/DDBJ whole genome shotgun (WGS) entry which is preliminary data.</text>
</comment>
<dbReference type="InterPro" id="IPR005531">
    <property type="entry name" value="Asp23"/>
</dbReference>
<keyword evidence="2" id="KW-1133">Transmembrane helix</keyword>
<dbReference type="EMBL" id="RLII01000004">
    <property type="protein sequence ID" value="RXE59675.1"/>
    <property type="molecule type" value="Genomic_DNA"/>
</dbReference>